<evidence type="ECO:0000313" key="3">
    <source>
        <dbReference type="Proteomes" id="UP000765509"/>
    </source>
</evidence>
<comment type="caution">
    <text evidence="2">The sequence shown here is derived from an EMBL/GenBank/DDBJ whole genome shotgun (WGS) entry which is preliminary data.</text>
</comment>
<keyword evidence="3" id="KW-1185">Reference proteome</keyword>
<organism evidence="2 3">
    <name type="scientific">Austropuccinia psidii MF-1</name>
    <dbReference type="NCBI Taxonomy" id="1389203"/>
    <lineage>
        <taxon>Eukaryota</taxon>
        <taxon>Fungi</taxon>
        <taxon>Dikarya</taxon>
        <taxon>Basidiomycota</taxon>
        <taxon>Pucciniomycotina</taxon>
        <taxon>Pucciniomycetes</taxon>
        <taxon>Pucciniales</taxon>
        <taxon>Sphaerophragmiaceae</taxon>
        <taxon>Austropuccinia</taxon>
    </lineage>
</organism>
<name>A0A9Q3K6B9_9BASI</name>
<dbReference type="Proteomes" id="UP000765509">
    <property type="component" value="Unassembled WGS sequence"/>
</dbReference>
<evidence type="ECO:0000313" key="2">
    <source>
        <dbReference type="EMBL" id="MBW0574801.1"/>
    </source>
</evidence>
<gene>
    <name evidence="2" type="ORF">O181_114516</name>
</gene>
<feature type="non-terminal residue" evidence="2">
    <location>
        <position position="137"/>
    </location>
</feature>
<protein>
    <recommendedName>
        <fullName evidence="1">GAG-pre-integrase domain-containing protein</fullName>
    </recommendedName>
</protein>
<sequence>MATGCDKSTLTSQGRGLEKIYERIGNLWLLPNSLYVPDLTTNLLALSIIAKTKTRIKTTPSRFEIYLGNNFKPLFVFPISSNILETQIGIHNSHCLNTQVKDTGDLWHKQLGHMNNADMMKLINTSKDSNVCDECRK</sequence>
<proteinExistence type="predicted"/>
<evidence type="ECO:0000259" key="1">
    <source>
        <dbReference type="Pfam" id="PF13976"/>
    </source>
</evidence>
<dbReference type="InterPro" id="IPR025724">
    <property type="entry name" value="GAG-pre-integrase_dom"/>
</dbReference>
<dbReference type="EMBL" id="AVOT02094969">
    <property type="protein sequence ID" value="MBW0574801.1"/>
    <property type="molecule type" value="Genomic_DNA"/>
</dbReference>
<dbReference type="Pfam" id="PF13976">
    <property type="entry name" value="gag_pre-integrs"/>
    <property type="match status" value="1"/>
</dbReference>
<feature type="domain" description="GAG-pre-integrase" evidence="1">
    <location>
        <begin position="90"/>
        <end position="136"/>
    </location>
</feature>
<dbReference type="AlphaFoldDB" id="A0A9Q3K6B9"/>
<accession>A0A9Q3K6B9</accession>
<reference evidence="2" key="1">
    <citation type="submission" date="2021-03" db="EMBL/GenBank/DDBJ databases">
        <title>Draft genome sequence of rust myrtle Austropuccinia psidii MF-1, a brazilian biotype.</title>
        <authorList>
            <person name="Quecine M.C."/>
            <person name="Pachon D.M.R."/>
            <person name="Bonatelli M.L."/>
            <person name="Correr F.H."/>
            <person name="Franceschini L.M."/>
            <person name="Leite T.F."/>
            <person name="Margarido G.R.A."/>
            <person name="Almeida C.A."/>
            <person name="Ferrarezi J.A."/>
            <person name="Labate C.A."/>
        </authorList>
    </citation>
    <scope>NUCLEOTIDE SEQUENCE</scope>
    <source>
        <strain evidence="2">MF-1</strain>
    </source>
</reference>
<dbReference type="OrthoDB" id="5598729at2759"/>